<feature type="domain" description="C-type lectin" evidence="3">
    <location>
        <begin position="28"/>
        <end position="149"/>
    </location>
</feature>
<dbReference type="PROSITE" id="PS51257">
    <property type="entry name" value="PROKAR_LIPOPROTEIN"/>
    <property type="match status" value="1"/>
</dbReference>
<evidence type="ECO:0000313" key="4">
    <source>
        <dbReference type="EMBL" id="KAK7113643.1"/>
    </source>
</evidence>
<dbReference type="EMBL" id="JBAMIC010000002">
    <property type="protein sequence ID" value="KAK7113643.1"/>
    <property type="molecule type" value="Genomic_DNA"/>
</dbReference>
<protein>
    <recommendedName>
        <fullName evidence="3">C-type lectin domain-containing protein</fullName>
    </recommendedName>
</protein>
<comment type="caution">
    <text evidence="4">The sequence shown here is derived from an EMBL/GenBank/DDBJ whole genome shotgun (WGS) entry which is preliminary data.</text>
</comment>
<dbReference type="AlphaFoldDB" id="A0AAN9GM15"/>
<dbReference type="PANTHER" id="PTHR22803">
    <property type="entry name" value="MANNOSE, PHOSPHOLIPASE, LECTIN RECEPTOR RELATED"/>
    <property type="match status" value="1"/>
</dbReference>
<evidence type="ECO:0000256" key="2">
    <source>
        <dbReference type="SAM" id="SignalP"/>
    </source>
</evidence>
<evidence type="ECO:0000256" key="1">
    <source>
        <dbReference type="ARBA" id="ARBA00023157"/>
    </source>
</evidence>
<feature type="chain" id="PRO_5042901064" description="C-type lectin domain-containing protein" evidence="2">
    <location>
        <begin position="21"/>
        <end position="152"/>
    </location>
</feature>
<keyword evidence="5" id="KW-1185">Reference proteome</keyword>
<dbReference type="SUPFAM" id="SSF56436">
    <property type="entry name" value="C-type lectin-like"/>
    <property type="match status" value="1"/>
</dbReference>
<reference evidence="4 5" key="1">
    <citation type="submission" date="2024-02" db="EMBL/GenBank/DDBJ databases">
        <title>Chromosome-scale genome assembly of the rough periwinkle Littorina saxatilis.</title>
        <authorList>
            <person name="De Jode A."/>
            <person name="Faria R."/>
            <person name="Formenti G."/>
            <person name="Sims Y."/>
            <person name="Smith T.P."/>
            <person name="Tracey A."/>
            <person name="Wood J.M.D."/>
            <person name="Zagrodzka Z.B."/>
            <person name="Johannesson K."/>
            <person name="Butlin R.K."/>
            <person name="Leder E.H."/>
        </authorList>
    </citation>
    <scope>NUCLEOTIDE SEQUENCE [LARGE SCALE GENOMIC DNA]</scope>
    <source>
        <strain evidence="4">Snail1</strain>
        <tissue evidence="4">Muscle</tissue>
    </source>
</reference>
<proteinExistence type="predicted"/>
<keyword evidence="1" id="KW-1015">Disulfide bond</keyword>
<dbReference type="InterPro" id="IPR016186">
    <property type="entry name" value="C-type_lectin-like/link_sf"/>
</dbReference>
<accession>A0AAN9GM15</accession>
<dbReference type="InterPro" id="IPR001304">
    <property type="entry name" value="C-type_lectin-like"/>
</dbReference>
<dbReference type="InterPro" id="IPR018378">
    <property type="entry name" value="C-type_lectin_CS"/>
</dbReference>
<sequence length="152" mass="17085">MMQRIALIAAGLLLVQLAMSCRTGWTSYEDSCYTVITDKQSWTGAQDVCETLIAHLVTIATSRENSAVYQLVKNAKADAAWIGLHDLEREGHFQWVTTNREANYTNWDTTSYQEPNNMNGNESCVEIRAFHAGRWNDLPCSTNLPFVCESST</sequence>
<feature type="signal peptide" evidence="2">
    <location>
        <begin position="1"/>
        <end position="20"/>
    </location>
</feature>
<dbReference type="SMART" id="SM00034">
    <property type="entry name" value="CLECT"/>
    <property type="match status" value="1"/>
</dbReference>
<evidence type="ECO:0000259" key="3">
    <source>
        <dbReference type="PROSITE" id="PS50041"/>
    </source>
</evidence>
<dbReference type="Gene3D" id="3.10.100.10">
    <property type="entry name" value="Mannose-Binding Protein A, subunit A"/>
    <property type="match status" value="1"/>
</dbReference>
<evidence type="ECO:0000313" key="5">
    <source>
        <dbReference type="Proteomes" id="UP001374579"/>
    </source>
</evidence>
<dbReference type="InterPro" id="IPR050111">
    <property type="entry name" value="C-type_lectin/snaclec_domain"/>
</dbReference>
<name>A0AAN9GM15_9CAEN</name>
<dbReference type="Pfam" id="PF00059">
    <property type="entry name" value="Lectin_C"/>
    <property type="match status" value="1"/>
</dbReference>
<dbReference type="PROSITE" id="PS00615">
    <property type="entry name" value="C_TYPE_LECTIN_1"/>
    <property type="match status" value="1"/>
</dbReference>
<dbReference type="Proteomes" id="UP001374579">
    <property type="component" value="Unassembled WGS sequence"/>
</dbReference>
<keyword evidence="2" id="KW-0732">Signal</keyword>
<dbReference type="PROSITE" id="PS50041">
    <property type="entry name" value="C_TYPE_LECTIN_2"/>
    <property type="match status" value="1"/>
</dbReference>
<organism evidence="4 5">
    <name type="scientific">Littorina saxatilis</name>
    <dbReference type="NCBI Taxonomy" id="31220"/>
    <lineage>
        <taxon>Eukaryota</taxon>
        <taxon>Metazoa</taxon>
        <taxon>Spiralia</taxon>
        <taxon>Lophotrochozoa</taxon>
        <taxon>Mollusca</taxon>
        <taxon>Gastropoda</taxon>
        <taxon>Caenogastropoda</taxon>
        <taxon>Littorinimorpha</taxon>
        <taxon>Littorinoidea</taxon>
        <taxon>Littorinidae</taxon>
        <taxon>Littorina</taxon>
    </lineage>
</organism>
<dbReference type="InterPro" id="IPR016187">
    <property type="entry name" value="CTDL_fold"/>
</dbReference>
<gene>
    <name evidence="4" type="ORF">V1264_012893</name>
</gene>
<dbReference type="CDD" id="cd00037">
    <property type="entry name" value="CLECT"/>
    <property type="match status" value="1"/>
</dbReference>